<sequence length="80" mass="8988">MGVPSCLAQRRLATLLYLYCNLLLYCTVQYTTELASVAPLFLLENPEVALACAAHRAPNRPHTRPDADTQNHRQYCTVLL</sequence>
<gene>
    <name evidence="1" type="ORF">BCV70DRAFT_201558</name>
</gene>
<protein>
    <submittedName>
        <fullName evidence="1">Uncharacterized protein</fullName>
    </submittedName>
</protein>
<evidence type="ECO:0000313" key="2">
    <source>
        <dbReference type="Proteomes" id="UP000246740"/>
    </source>
</evidence>
<evidence type="ECO:0000313" key="1">
    <source>
        <dbReference type="EMBL" id="PWY98762.1"/>
    </source>
</evidence>
<dbReference type="Proteomes" id="UP000246740">
    <property type="component" value="Unassembled WGS sequence"/>
</dbReference>
<dbReference type="AlphaFoldDB" id="A0A317XLT8"/>
<proteinExistence type="predicted"/>
<name>A0A317XLT8_9BASI</name>
<organism evidence="1 2">
    <name type="scientific">Testicularia cyperi</name>
    <dbReference type="NCBI Taxonomy" id="1882483"/>
    <lineage>
        <taxon>Eukaryota</taxon>
        <taxon>Fungi</taxon>
        <taxon>Dikarya</taxon>
        <taxon>Basidiomycota</taxon>
        <taxon>Ustilaginomycotina</taxon>
        <taxon>Ustilaginomycetes</taxon>
        <taxon>Ustilaginales</taxon>
        <taxon>Anthracoideaceae</taxon>
        <taxon>Testicularia</taxon>
    </lineage>
</organism>
<keyword evidence="2" id="KW-1185">Reference proteome</keyword>
<accession>A0A317XLT8</accession>
<dbReference type="EMBL" id="KZ819197">
    <property type="protein sequence ID" value="PWY98762.1"/>
    <property type="molecule type" value="Genomic_DNA"/>
</dbReference>
<reference evidence="1 2" key="1">
    <citation type="journal article" date="2018" name="Mol. Biol. Evol.">
        <title>Broad Genomic Sampling Reveals a Smut Pathogenic Ancestry of the Fungal Clade Ustilaginomycotina.</title>
        <authorList>
            <person name="Kijpornyongpan T."/>
            <person name="Mondo S.J."/>
            <person name="Barry K."/>
            <person name="Sandor L."/>
            <person name="Lee J."/>
            <person name="Lipzen A."/>
            <person name="Pangilinan J."/>
            <person name="LaButti K."/>
            <person name="Hainaut M."/>
            <person name="Henrissat B."/>
            <person name="Grigoriev I.V."/>
            <person name="Spatafora J.W."/>
            <person name="Aime M.C."/>
        </authorList>
    </citation>
    <scope>NUCLEOTIDE SEQUENCE [LARGE SCALE GENOMIC DNA]</scope>
    <source>
        <strain evidence="1 2">MCA 3645</strain>
    </source>
</reference>
<dbReference type="InParanoid" id="A0A317XLT8"/>